<dbReference type="Pfam" id="PF26262">
    <property type="entry name" value="DUF8066"/>
    <property type="match status" value="1"/>
</dbReference>
<keyword evidence="1" id="KW-0472">Membrane</keyword>
<keyword evidence="1" id="KW-1133">Transmembrane helix</keyword>
<dbReference type="EMBL" id="JACHTF010000018">
    <property type="protein sequence ID" value="MBB1061748.1"/>
    <property type="molecule type" value="Genomic_DNA"/>
</dbReference>
<evidence type="ECO:0000256" key="1">
    <source>
        <dbReference type="SAM" id="Phobius"/>
    </source>
</evidence>
<organism evidence="2 3">
    <name type="scientific">Marilutibacter spongiae</name>
    <dbReference type="NCBI Taxonomy" id="2025720"/>
    <lineage>
        <taxon>Bacteria</taxon>
        <taxon>Pseudomonadati</taxon>
        <taxon>Pseudomonadota</taxon>
        <taxon>Gammaproteobacteria</taxon>
        <taxon>Lysobacterales</taxon>
        <taxon>Lysobacteraceae</taxon>
        <taxon>Marilutibacter</taxon>
    </lineage>
</organism>
<name>A0A7W3TNU2_9GAMM</name>
<gene>
    <name evidence="2" type="ORF">H4F98_14325</name>
</gene>
<feature type="transmembrane region" description="Helical" evidence="1">
    <location>
        <begin position="6"/>
        <end position="26"/>
    </location>
</feature>
<accession>A0A7W3TNU2</accession>
<reference evidence="2 3" key="1">
    <citation type="submission" date="2020-08" db="EMBL/GenBank/DDBJ databases">
        <authorList>
            <person name="Xu S."/>
            <person name="Li A."/>
        </authorList>
    </citation>
    <scope>NUCLEOTIDE SEQUENCE [LARGE SCALE GENOMIC DNA]</scope>
    <source>
        <strain evidence="2 3">119BY6-57</strain>
    </source>
</reference>
<sequence length="52" mass="5570">MPIHMIITLAYAGVVFGVLGYGLWLATRLVDAQRRTADALVAIAARLDARGT</sequence>
<keyword evidence="1" id="KW-0812">Transmembrane</keyword>
<evidence type="ECO:0000313" key="3">
    <source>
        <dbReference type="Proteomes" id="UP000523196"/>
    </source>
</evidence>
<dbReference type="InterPro" id="IPR058379">
    <property type="entry name" value="DUF8066"/>
</dbReference>
<protein>
    <submittedName>
        <fullName evidence="2">Uncharacterized protein</fullName>
    </submittedName>
</protein>
<comment type="caution">
    <text evidence="2">The sequence shown here is derived from an EMBL/GenBank/DDBJ whole genome shotgun (WGS) entry which is preliminary data.</text>
</comment>
<dbReference type="AlphaFoldDB" id="A0A7W3TNU2"/>
<dbReference type="Proteomes" id="UP000523196">
    <property type="component" value="Unassembled WGS sequence"/>
</dbReference>
<keyword evidence="3" id="KW-1185">Reference proteome</keyword>
<proteinExistence type="predicted"/>
<evidence type="ECO:0000313" key="2">
    <source>
        <dbReference type="EMBL" id="MBB1061748.1"/>
    </source>
</evidence>
<dbReference type="RefSeq" id="WP_182688523.1">
    <property type="nucleotide sequence ID" value="NZ_JACHTF010000018.1"/>
</dbReference>